<dbReference type="AlphaFoldDB" id="A9IK23"/>
<dbReference type="STRING" id="94624.Bpet1997"/>
<protein>
    <submittedName>
        <fullName evidence="3">Secreted protein</fullName>
    </submittedName>
</protein>
<dbReference type="KEGG" id="bpt:Bpet1997"/>
<organism evidence="3 4">
    <name type="scientific">Bordetella petrii (strain ATCC BAA-461 / DSM 12804 / CCUG 43448 / CIP 107267 / Se-1111R)</name>
    <dbReference type="NCBI Taxonomy" id="340100"/>
    <lineage>
        <taxon>Bacteria</taxon>
        <taxon>Pseudomonadati</taxon>
        <taxon>Pseudomonadota</taxon>
        <taxon>Betaproteobacteria</taxon>
        <taxon>Burkholderiales</taxon>
        <taxon>Alcaligenaceae</taxon>
        <taxon>Bordetella</taxon>
    </lineage>
</organism>
<reference evidence="3 4" key="1">
    <citation type="journal article" date="2008" name="BMC Genomics">
        <title>The missing link: Bordetella petrii is endowed with both the metabolic versatility of environmental bacteria and virulence traits of pathogenic Bordetellae.</title>
        <authorList>
            <person name="Gross R."/>
            <person name="Guzman C.A."/>
            <person name="Sebaihia M."/>
            <person name="Martins Dos Santos V.A."/>
            <person name="Pieper D.H."/>
            <person name="Koebnik R."/>
            <person name="Lechner M."/>
            <person name="Bartels D."/>
            <person name="Buhrmester J."/>
            <person name="Choudhuri J.V."/>
            <person name="Ebensen T."/>
            <person name="Gaigalat L."/>
            <person name="Herrmann S."/>
            <person name="Khachane A.N."/>
            <person name="Larisch C."/>
            <person name="Link S."/>
            <person name="Linke B."/>
            <person name="Meyer F."/>
            <person name="Mormann S."/>
            <person name="Nakunst D."/>
            <person name="Rueckert C."/>
            <person name="Schneiker-Bekel S."/>
            <person name="Schulze K."/>
            <person name="Vorhoelter F.J."/>
            <person name="Yevsa T."/>
            <person name="Engle J.T."/>
            <person name="Goldman W.E."/>
            <person name="Puehler A."/>
            <person name="Goebel U.B."/>
            <person name="Goesmann A."/>
            <person name="Bloecker H."/>
            <person name="Kaiser O."/>
            <person name="Martinez-Arias R."/>
        </authorList>
    </citation>
    <scope>NUCLEOTIDE SEQUENCE [LARGE SCALE GENOMIC DNA]</scope>
    <source>
        <strain evidence="4">ATCC BAA-461 / DSM 12804 / CCUG 43448 / CIP 107267 / Se-1111R</strain>
    </source>
</reference>
<evidence type="ECO:0000256" key="1">
    <source>
        <dbReference type="SAM" id="MobiDB-lite"/>
    </source>
</evidence>
<keyword evidence="4" id="KW-1185">Reference proteome</keyword>
<evidence type="ECO:0000256" key="2">
    <source>
        <dbReference type="SAM" id="SignalP"/>
    </source>
</evidence>
<feature type="signal peptide" evidence="2">
    <location>
        <begin position="1"/>
        <end position="38"/>
    </location>
</feature>
<feature type="chain" id="PRO_5002739759" evidence="2">
    <location>
        <begin position="39"/>
        <end position="195"/>
    </location>
</feature>
<accession>A9IK23</accession>
<gene>
    <name evidence="3" type="ordered locus">Bpet1997</name>
</gene>
<dbReference type="EMBL" id="AM902716">
    <property type="protein sequence ID" value="CAP42337.1"/>
    <property type="molecule type" value="Genomic_DNA"/>
</dbReference>
<dbReference type="eggNOG" id="ENOG50301D2">
    <property type="taxonomic scope" value="Bacteria"/>
</dbReference>
<sequence length="195" mass="19663">MSKTDPRSHKAPAPSSRCCSAWLALLAAGLGAGMSAAAQPLADEGAYVEAAEATESAEAEPAVAAQAWAEGDTVRELLRADAQAARATPPPRQAADWLGPRAGGAPRASGGPADAPHGSGAADRVDVVAIYGVGKALHADISVNGRVSRYRAGRAAPLASASPGDSYVLQAIDVPCVRLRKSGEPHTACLLSGHD</sequence>
<evidence type="ECO:0000313" key="3">
    <source>
        <dbReference type="EMBL" id="CAP42337.1"/>
    </source>
</evidence>
<feature type="compositionally biased region" description="Low complexity" evidence="1">
    <location>
        <begin position="83"/>
        <end position="116"/>
    </location>
</feature>
<proteinExistence type="predicted"/>
<evidence type="ECO:0000313" key="4">
    <source>
        <dbReference type="Proteomes" id="UP000001225"/>
    </source>
</evidence>
<feature type="region of interest" description="Disordered" evidence="1">
    <location>
        <begin position="83"/>
        <end position="120"/>
    </location>
</feature>
<keyword evidence="2" id="KW-0732">Signal</keyword>
<name>A9IK23_BORPD</name>
<dbReference type="Proteomes" id="UP000001225">
    <property type="component" value="Chromosome"/>
</dbReference>